<comment type="caution">
    <text evidence="2">The sequence shown here is derived from an EMBL/GenBank/DDBJ whole genome shotgun (WGS) entry which is preliminary data.</text>
</comment>
<name>M3UFE1_GORML</name>
<keyword evidence="3" id="KW-1185">Reference proteome</keyword>
<sequence>MNGIIRGVTVGAVALGAVALAPAPAQAVPVMPFQIQPAPFGNPNGSLDVPPIRCGLVRDGAGVVTVTGTRRDRWGCIPRASVSWINLSTGRTGSARLSGGLNGHVPQVRLVTGRGQVVLTLGSAGGVMTPGYATIAA</sequence>
<protein>
    <recommendedName>
        <fullName evidence="4">Secreted protein</fullName>
    </recommendedName>
</protein>
<evidence type="ECO:0008006" key="4">
    <source>
        <dbReference type="Google" id="ProtNLM"/>
    </source>
</evidence>
<proteinExistence type="predicted"/>
<gene>
    <name evidence="2" type="ORF">GM1_001_00130</name>
</gene>
<feature type="chain" id="PRO_5004040587" description="Secreted protein" evidence="1">
    <location>
        <begin position="28"/>
        <end position="137"/>
    </location>
</feature>
<reference evidence="2 3" key="1">
    <citation type="submission" date="2013-02" db="EMBL/GenBank/DDBJ databases">
        <title>Whole genome shotgun sequence of Gordonia malaquae NBRC 108250.</title>
        <authorList>
            <person name="Yoshida I."/>
            <person name="Hosoyama A."/>
            <person name="Tsuchikane K."/>
            <person name="Ando Y."/>
            <person name="Baba S."/>
            <person name="Ohji S."/>
            <person name="Hamada M."/>
            <person name="Tamura T."/>
            <person name="Yamazoe A."/>
            <person name="Yamazaki S."/>
            <person name="Fujita N."/>
        </authorList>
    </citation>
    <scope>NUCLEOTIDE SEQUENCE [LARGE SCALE GENOMIC DNA]</scope>
    <source>
        <strain evidence="2 3">NBRC 108250</strain>
    </source>
</reference>
<dbReference type="RefSeq" id="WP_008375648.1">
    <property type="nucleotide sequence ID" value="NZ_BAOP01000001.1"/>
</dbReference>
<evidence type="ECO:0000313" key="2">
    <source>
        <dbReference type="EMBL" id="GAC77890.1"/>
    </source>
</evidence>
<dbReference type="AlphaFoldDB" id="M3UFE1"/>
<dbReference type="Proteomes" id="UP000035009">
    <property type="component" value="Unassembled WGS sequence"/>
</dbReference>
<keyword evidence="1" id="KW-0732">Signal</keyword>
<dbReference type="STRING" id="410332.SAMN04488550_3280"/>
<dbReference type="EMBL" id="BAOP01000001">
    <property type="protein sequence ID" value="GAC77890.1"/>
    <property type="molecule type" value="Genomic_DNA"/>
</dbReference>
<organism evidence="2 3">
    <name type="scientific">Gordonia malaquae NBRC 108250</name>
    <dbReference type="NCBI Taxonomy" id="1223542"/>
    <lineage>
        <taxon>Bacteria</taxon>
        <taxon>Bacillati</taxon>
        <taxon>Actinomycetota</taxon>
        <taxon>Actinomycetes</taxon>
        <taxon>Mycobacteriales</taxon>
        <taxon>Gordoniaceae</taxon>
        <taxon>Gordonia</taxon>
    </lineage>
</organism>
<dbReference type="eggNOG" id="ENOG5030RVB">
    <property type="taxonomic scope" value="Bacteria"/>
</dbReference>
<evidence type="ECO:0000313" key="3">
    <source>
        <dbReference type="Proteomes" id="UP000035009"/>
    </source>
</evidence>
<evidence type="ECO:0000256" key="1">
    <source>
        <dbReference type="SAM" id="SignalP"/>
    </source>
</evidence>
<feature type="signal peptide" evidence="1">
    <location>
        <begin position="1"/>
        <end position="27"/>
    </location>
</feature>
<accession>M3UFE1</accession>